<dbReference type="InterPro" id="IPR029063">
    <property type="entry name" value="SAM-dependent_MTases_sf"/>
</dbReference>
<dbReference type="CDD" id="cd02440">
    <property type="entry name" value="AdoMet_MTases"/>
    <property type="match status" value="1"/>
</dbReference>
<accession>A0A4R6R1B4</accession>
<name>A0A4R6R1B4_9BURK</name>
<dbReference type="InterPro" id="IPR041698">
    <property type="entry name" value="Methyltransf_25"/>
</dbReference>
<proteinExistence type="predicted"/>
<keyword evidence="3" id="KW-1185">Reference proteome</keyword>
<dbReference type="SUPFAM" id="SSF53335">
    <property type="entry name" value="S-adenosyl-L-methionine-dependent methyltransferases"/>
    <property type="match status" value="1"/>
</dbReference>
<sequence length="206" mass="22847">MQNKDHWEKVYSTKAPDSVSWFQQRADMSMRLVKASGLGRGAAIIDVGGGASTLVDDLLDDGYTNVTVLDLSAAALAESRHRLGARSDRVTWVEADITRAIFAPHSIDLWHDRAVFHFLTTQADREAYVRQVLRALKPGGHVIMATFGSKGPTQCSGLPVMRYAPDELHAEFGEAFTMLAHEEHVHHTPAGAEQQFIYCMCRKHTT</sequence>
<evidence type="ECO:0000313" key="2">
    <source>
        <dbReference type="EMBL" id="TDP79404.1"/>
    </source>
</evidence>
<dbReference type="PANTHER" id="PTHR12843">
    <property type="entry name" value="PROTEIN-LYSINE N-METHYLTRANSFERASE METTL10"/>
    <property type="match status" value="1"/>
</dbReference>
<dbReference type="EMBL" id="SNXW01000014">
    <property type="protein sequence ID" value="TDP79404.1"/>
    <property type="molecule type" value="Genomic_DNA"/>
</dbReference>
<evidence type="ECO:0000313" key="3">
    <source>
        <dbReference type="Proteomes" id="UP000294593"/>
    </source>
</evidence>
<gene>
    <name evidence="2" type="ORF">EV672_11434</name>
</gene>
<dbReference type="GO" id="GO:0008168">
    <property type="term" value="F:methyltransferase activity"/>
    <property type="evidence" value="ECO:0007669"/>
    <property type="project" value="UniProtKB-KW"/>
</dbReference>
<feature type="domain" description="Methyltransferase" evidence="1">
    <location>
        <begin position="44"/>
        <end position="140"/>
    </location>
</feature>
<dbReference type="PANTHER" id="PTHR12843:SF5">
    <property type="entry name" value="EEF1A LYSINE METHYLTRANSFERASE 2"/>
    <property type="match status" value="1"/>
</dbReference>
<dbReference type="AlphaFoldDB" id="A0A4R6R1B4"/>
<evidence type="ECO:0000259" key="1">
    <source>
        <dbReference type="Pfam" id="PF13649"/>
    </source>
</evidence>
<keyword evidence="2" id="KW-0489">Methyltransferase</keyword>
<organism evidence="2 3">
    <name type="scientific">Aquabacterium commune</name>
    <dbReference type="NCBI Taxonomy" id="70586"/>
    <lineage>
        <taxon>Bacteria</taxon>
        <taxon>Pseudomonadati</taxon>
        <taxon>Pseudomonadota</taxon>
        <taxon>Betaproteobacteria</taxon>
        <taxon>Burkholderiales</taxon>
        <taxon>Aquabacterium</taxon>
    </lineage>
</organism>
<comment type="caution">
    <text evidence="2">The sequence shown here is derived from an EMBL/GenBank/DDBJ whole genome shotgun (WGS) entry which is preliminary data.</text>
</comment>
<dbReference type="RefSeq" id="WP_133611217.1">
    <property type="nucleotide sequence ID" value="NZ_SNXW01000014.1"/>
</dbReference>
<reference evidence="2 3" key="1">
    <citation type="submission" date="2019-03" db="EMBL/GenBank/DDBJ databases">
        <title>Genomic Encyclopedia of Type Strains, Phase IV (KMG-IV): sequencing the most valuable type-strain genomes for metagenomic binning, comparative biology and taxonomic classification.</title>
        <authorList>
            <person name="Goeker M."/>
        </authorList>
    </citation>
    <scope>NUCLEOTIDE SEQUENCE [LARGE SCALE GENOMIC DNA]</scope>
    <source>
        <strain evidence="2 3">DSM 11901</strain>
    </source>
</reference>
<protein>
    <submittedName>
        <fullName evidence="2">Methyltransferase family protein</fullName>
    </submittedName>
</protein>
<dbReference type="Proteomes" id="UP000294593">
    <property type="component" value="Unassembled WGS sequence"/>
</dbReference>
<dbReference type="OrthoDB" id="9788660at2"/>
<dbReference type="Gene3D" id="3.40.50.150">
    <property type="entry name" value="Vaccinia Virus protein VP39"/>
    <property type="match status" value="1"/>
</dbReference>
<dbReference type="Pfam" id="PF13649">
    <property type="entry name" value="Methyltransf_25"/>
    <property type="match status" value="1"/>
</dbReference>
<dbReference type="GO" id="GO:0032259">
    <property type="term" value="P:methylation"/>
    <property type="evidence" value="ECO:0007669"/>
    <property type="project" value="UniProtKB-KW"/>
</dbReference>
<keyword evidence="2" id="KW-0808">Transferase</keyword>